<dbReference type="GeneID" id="106064316"/>
<dbReference type="AlphaFoldDB" id="A0A9W3A6G8"/>
<dbReference type="Proteomes" id="UP001165740">
    <property type="component" value="Chromosome 4"/>
</dbReference>
<accession>A0A9W3A6G8</accession>
<feature type="transmembrane region" description="Helical" evidence="2">
    <location>
        <begin position="190"/>
        <end position="209"/>
    </location>
</feature>
<evidence type="ECO:0000256" key="1">
    <source>
        <dbReference type="SAM" id="MobiDB-lite"/>
    </source>
</evidence>
<protein>
    <submittedName>
        <fullName evidence="4">Uncharacterized protein LOC106064316</fullName>
    </submittedName>
</protein>
<keyword evidence="2" id="KW-1133">Transmembrane helix</keyword>
<dbReference type="RefSeq" id="XP_055882794.1">
    <property type="nucleotide sequence ID" value="XM_056026819.1"/>
</dbReference>
<name>A0A9W3A6G8_BIOGL</name>
<evidence type="ECO:0000313" key="4">
    <source>
        <dbReference type="RefSeq" id="XP_055882794.1"/>
    </source>
</evidence>
<keyword evidence="2" id="KW-0472">Membrane</keyword>
<evidence type="ECO:0000313" key="3">
    <source>
        <dbReference type="Proteomes" id="UP001165740"/>
    </source>
</evidence>
<reference evidence="4" key="1">
    <citation type="submission" date="2025-08" db="UniProtKB">
        <authorList>
            <consortium name="RefSeq"/>
        </authorList>
    </citation>
    <scope>IDENTIFICATION</scope>
</reference>
<keyword evidence="3" id="KW-1185">Reference proteome</keyword>
<gene>
    <name evidence="4" type="primary">LOC106064316</name>
</gene>
<sequence length="211" mass="23107">MRESVRGNHNYKGNGSVVVTKEIEEVLSSLLDELRKSIPKEDRACFNAFDICLVSAISHEDQEAYNICNDIKSSFECLLTNDCILTAAIKQEIAKNNRDDLKTLGCPFNVKDLVLSSGNLDQPTKPAISEESSGNVDQPTKPSIWEESSVNVDQPTKPTISEESSGKVVQPTKPAISEKRSGAVSHTVPHYSSIVAASFITLFIFKAAMFI</sequence>
<evidence type="ECO:0000256" key="2">
    <source>
        <dbReference type="SAM" id="Phobius"/>
    </source>
</evidence>
<organism evidence="3 4">
    <name type="scientific">Biomphalaria glabrata</name>
    <name type="common">Bloodfluke planorb</name>
    <name type="synonym">Freshwater snail</name>
    <dbReference type="NCBI Taxonomy" id="6526"/>
    <lineage>
        <taxon>Eukaryota</taxon>
        <taxon>Metazoa</taxon>
        <taxon>Spiralia</taxon>
        <taxon>Lophotrochozoa</taxon>
        <taxon>Mollusca</taxon>
        <taxon>Gastropoda</taxon>
        <taxon>Heterobranchia</taxon>
        <taxon>Euthyneura</taxon>
        <taxon>Panpulmonata</taxon>
        <taxon>Hygrophila</taxon>
        <taxon>Lymnaeoidea</taxon>
        <taxon>Planorbidae</taxon>
        <taxon>Biomphalaria</taxon>
    </lineage>
</organism>
<keyword evidence="2" id="KW-0812">Transmembrane</keyword>
<proteinExistence type="predicted"/>
<feature type="compositionally biased region" description="Polar residues" evidence="1">
    <location>
        <begin position="130"/>
        <end position="163"/>
    </location>
</feature>
<feature type="region of interest" description="Disordered" evidence="1">
    <location>
        <begin position="124"/>
        <end position="181"/>
    </location>
</feature>